<keyword evidence="1 7" id="KW-0474">Menaquinone biosynthesis</keyword>
<dbReference type="PANTHER" id="PTHR42916:SF1">
    <property type="entry name" value="PROTEIN PHYLLO, CHLOROPLASTIC"/>
    <property type="match status" value="1"/>
</dbReference>
<dbReference type="InterPro" id="IPR004433">
    <property type="entry name" value="MenaQ_synth_MenD"/>
</dbReference>
<dbReference type="GO" id="GO:0070204">
    <property type="term" value="F:2-succinyl-5-enolpyruvyl-6-hydroxy-3-cyclohexene-1-carboxylic-acid synthase activity"/>
    <property type="evidence" value="ECO:0007669"/>
    <property type="project" value="UniProtKB-UniRule"/>
</dbReference>
<evidence type="ECO:0000259" key="8">
    <source>
        <dbReference type="Pfam" id="PF02775"/>
    </source>
</evidence>
<evidence type="ECO:0000256" key="7">
    <source>
        <dbReference type="HAMAP-Rule" id="MF_01659"/>
    </source>
</evidence>
<feature type="domain" description="Thiamine pyrophosphate enzyme TPP-binding" evidence="8">
    <location>
        <begin position="436"/>
        <end position="550"/>
    </location>
</feature>
<dbReference type="Pfam" id="PF02775">
    <property type="entry name" value="TPP_enzyme_C"/>
    <property type="match status" value="1"/>
</dbReference>
<comment type="cofactor">
    <cofactor evidence="7">
        <name>thiamine diphosphate</name>
        <dbReference type="ChEBI" id="CHEBI:58937"/>
    </cofactor>
    <text evidence="7">Binds 1 thiamine pyrophosphate per subunit.</text>
</comment>
<dbReference type="EMBL" id="CP026118">
    <property type="protein sequence ID" value="QAS53875.1"/>
    <property type="molecule type" value="Genomic_DNA"/>
</dbReference>
<dbReference type="SUPFAM" id="SSF52467">
    <property type="entry name" value="DHS-like NAD/FAD-binding domain"/>
    <property type="match status" value="1"/>
</dbReference>
<keyword evidence="2 7" id="KW-0808">Transferase</keyword>
<dbReference type="Gene3D" id="3.40.50.1220">
    <property type="entry name" value="TPP-binding domain"/>
    <property type="match status" value="1"/>
</dbReference>
<dbReference type="CDD" id="cd07037">
    <property type="entry name" value="TPP_PYR_MenD"/>
    <property type="match status" value="1"/>
</dbReference>
<name>A0A410MGT2_9BACI</name>
<dbReference type="OrthoDB" id="9791859at2"/>
<dbReference type="Proteomes" id="UP000287756">
    <property type="component" value="Chromosome"/>
</dbReference>
<dbReference type="InterPro" id="IPR032264">
    <property type="entry name" value="MenD_middle"/>
</dbReference>
<dbReference type="HAMAP" id="MF_01659">
    <property type="entry name" value="MenD"/>
    <property type="match status" value="1"/>
</dbReference>
<comment type="pathway">
    <text evidence="7">Quinol/quinone metabolism; 1,4-dihydroxy-2-naphthoate biosynthesis; 1,4-dihydroxy-2-naphthoate from chorismate: step 2/7.</text>
</comment>
<dbReference type="PANTHER" id="PTHR42916">
    <property type="entry name" value="2-SUCCINYL-5-ENOLPYRUVYL-6-HYDROXY-3-CYCLOHEXENE-1-CARBOXYLATE SYNTHASE"/>
    <property type="match status" value="1"/>
</dbReference>
<comment type="similarity">
    <text evidence="7">Belongs to the TPP enzyme family. MenD subfamily.</text>
</comment>
<evidence type="ECO:0000259" key="10">
    <source>
        <dbReference type="Pfam" id="PF16582"/>
    </source>
</evidence>
<dbReference type="RefSeq" id="WP_128526147.1">
    <property type="nucleotide sequence ID" value="NZ_CP026118.1"/>
</dbReference>
<dbReference type="GO" id="GO:0009234">
    <property type="term" value="P:menaquinone biosynthetic process"/>
    <property type="evidence" value="ECO:0007669"/>
    <property type="project" value="UniProtKB-UniRule"/>
</dbReference>
<evidence type="ECO:0000259" key="9">
    <source>
        <dbReference type="Pfam" id="PF02776"/>
    </source>
</evidence>
<comment type="pathway">
    <text evidence="7">Quinol/quinone metabolism; menaquinone biosynthesis.</text>
</comment>
<dbReference type="SUPFAM" id="SSF52518">
    <property type="entry name" value="Thiamin diphosphate-binding fold (THDP-binding)"/>
    <property type="match status" value="2"/>
</dbReference>
<sequence length="580" mass="65072">MNHIESLSMFVTHFVDQLAFSGVEHVVISPGSRSTPLAMTFAEHSEINHWVHLDERSAAFFALGLAKQEQRPVALICTSGTAAANYYPAIVEAYYSRVPLIILTADRPHELREVGAPQAINQINMFGNYAKWYQDLAIPELENHMYARRQAARAVEEAVEGHEGPVHLNFPLREPLIPDFTLEGCWRGEVKPIRRAEAGSSVLSAEKLKSFFTHFGRKEKGLIVVGPQVNTDLAASVTRLASRMGLPILADPLSQLRAGEHDKRNIIENYDGLLKSELLQESLAPDYILRFGAMPVSKAYLKWVQRFESQVDHYIVDDHASYREPAGINPNHIWADPVSFCNQLADHMPEDNVETSWLNQWQSMNNKAKTQMLLEPGESLNEGHAVVYLSQSLPDESNFFIGNSMPIRDVDSFFMSTPKRIKLMANRGANGIDGVVSTALGTAATGRKTTLLLGDLSFFHDMNGLWMAKNKRIPLTIVVINNDGGGIFSYLPQSNHEKHFEELFGTPLGIELGPAVEMYGGIHEQVDNWDDYRTALAESYQNESLYVIEVKTNREDHVAFHKAKWQSVEEAVLSWSEKDD</sequence>
<dbReference type="AlphaFoldDB" id="A0A410MGT2"/>
<dbReference type="Pfam" id="PF02776">
    <property type="entry name" value="TPP_enzyme_N"/>
    <property type="match status" value="1"/>
</dbReference>
<keyword evidence="5 7" id="KW-0786">Thiamine pyrophosphate</keyword>
<comment type="subunit">
    <text evidence="7">Homodimer.</text>
</comment>
<evidence type="ECO:0000256" key="1">
    <source>
        <dbReference type="ARBA" id="ARBA00022428"/>
    </source>
</evidence>
<organism evidence="11 12">
    <name type="scientific">Halobacillus litoralis</name>
    <dbReference type="NCBI Taxonomy" id="45668"/>
    <lineage>
        <taxon>Bacteria</taxon>
        <taxon>Bacillati</taxon>
        <taxon>Bacillota</taxon>
        <taxon>Bacilli</taxon>
        <taxon>Bacillales</taxon>
        <taxon>Bacillaceae</taxon>
        <taxon>Halobacillus</taxon>
    </lineage>
</organism>
<dbReference type="GO" id="GO:0030145">
    <property type="term" value="F:manganese ion binding"/>
    <property type="evidence" value="ECO:0007669"/>
    <property type="project" value="UniProtKB-UniRule"/>
</dbReference>
<dbReference type="GO" id="GO:0000287">
    <property type="term" value="F:magnesium ion binding"/>
    <property type="evidence" value="ECO:0007669"/>
    <property type="project" value="UniProtKB-UniRule"/>
</dbReference>
<dbReference type="GO" id="GO:0030976">
    <property type="term" value="F:thiamine pyrophosphate binding"/>
    <property type="evidence" value="ECO:0007669"/>
    <property type="project" value="UniProtKB-UniRule"/>
</dbReference>
<accession>A0A410MGT2</accession>
<dbReference type="NCBIfam" id="TIGR00173">
    <property type="entry name" value="menD"/>
    <property type="match status" value="1"/>
</dbReference>
<reference evidence="11 12" key="1">
    <citation type="submission" date="2018-01" db="EMBL/GenBank/DDBJ databases">
        <title>The whole genome sequencing and assembly of Halobacillus litoralis ERB031 strain.</title>
        <authorList>
            <person name="Lee S.-J."/>
            <person name="Park M.-K."/>
            <person name="Kim J.-Y."/>
            <person name="Lee Y.-J."/>
            <person name="Yi H."/>
            <person name="Bahn Y.-S."/>
            <person name="Kim J.F."/>
            <person name="Lee D.-W."/>
        </authorList>
    </citation>
    <scope>NUCLEOTIDE SEQUENCE [LARGE SCALE GENOMIC DNA]</scope>
    <source>
        <strain evidence="11 12">ERB 031</strain>
    </source>
</reference>
<dbReference type="InterPro" id="IPR029061">
    <property type="entry name" value="THDP-binding"/>
</dbReference>
<dbReference type="PIRSF" id="PIRSF004983">
    <property type="entry name" value="MenD"/>
    <property type="match status" value="1"/>
</dbReference>
<dbReference type="Pfam" id="PF16582">
    <property type="entry name" value="TPP_enzyme_M_2"/>
    <property type="match status" value="1"/>
</dbReference>
<proteinExistence type="inferred from homology"/>
<evidence type="ECO:0000256" key="3">
    <source>
        <dbReference type="ARBA" id="ARBA00022723"/>
    </source>
</evidence>
<keyword evidence="6 7" id="KW-0464">Manganese</keyword>
<comment type="catalytic activity">
    <reaction evidence="7">
        <text>isochorismate + 2-oxoglutarate + H(+) = 5-enolpyruvoyl-6-hydroxy-2-succinyl-cyclohex-3-ene-1-carboxylate + CO2</text>
        <dbReference type="Rhea" id="RHEA:25593"/>
        <dbReference type="ChEBI" id="CHEBI:15378"/>
        <dbReference type="ChEBI" id="CHEBI:16526"/>
        <dbReference type="ChEBI" id="CHEBI:16810"/>
        <dbReference type="ChEBI" id="CHEBI:29780"/>
        <dbReference type="ChEBI" id="CHEBI:58818"/>
        <dbReference type="EC" id="2.2.1.9"/>
    </reaction>
</comment>
<protein>
    <recommendedName>
        <fullName evidence="7">2-succinyl-5-enolpyruvyl-6-hydroxy-3-cyclohexene-1-carboxylate synthase</fullName>
        <shortName evidence="7">SEPHCHC synthase</shortName>
        <ecNumber evidence="7">2.2.1.9</ecNumber>
    </recommendedName>
    <alternativeName>
        <fullName evidence="7">Menaquinone biosynthesis protein MenD</fullName>
    </alternativeName>
</protein>
<feature type="domain" description="Thiamine pyrophosphate enzyme N-terminal TPP-binding" evidence="9">
    <location>
        <begin position="13"/>
        <end position="125"/>
    </location>
</feature>
<dbReference type="UniPathway" id="UPA01057">
    <property type="reaction ID" value="UER00164"/>
</dbReference>
<evidence type="ECO:0000313" key="12">
    <source>
        <dbReference type="Proteomes" id="UP000287756"/>
    </source>
</evidence>
<dbReference type="UniPathway" id="UPA00079"/>
<dbReference type="InterPro" id="IPR012001">
    <property type="entry name" value="Thiamin_PyroP_enz_TPP-bd_dom"/>
</dbReference>
<dbReference type="EC" id="2.2.1.9" evidence="7"/>
<comment type="cofactor">
    <cofactor evidence="7">
        <name>Mg(2+)</name>
        <dbReference type="ChEBI" id="CHEBI:18420"/>
    </cofactor>
    <cofactor evidence="7">
        <name>Mn(2+)</name>
        <dbReference type="ChEBI" id="CHEBI:29035"/>
    </cofactor>
</comment>
<dbReference type="KEGG" id="hli:HLI_17480"/>
<evidence type="ECO:0000256" key="4">
    <source>
        <dbReference type="ARBA" id="ARBA00022842"/>
    </source>
</evidence>
<keyword evidence="4 7" id="KW-0460">Magnesium</keyword>
<gene>
    <name evidence="7" type="primary">menD</name>
    <name evidence="11" type="ORF">HLI_17480</name>
</gene>
<evidence type="ECO:0000256" key="2">
    <source>
        <dbReference type="ARBA" id="ARBA00022679"/>
    </source>
</evidence>
<dbReference type="InterPro" id="IPR011766">
    <property type="entry name" value="TPP_enzyme_TPP-bd"/>
</dbReference>
<evidence type="ECO:0000256" key="5">
    <source>
        <dbReference type="ARBA" id="ARBA00023052"/>
    </source>
</evidence>
<dbReference type="CDD" id="cd02009">
    <property type="entry name" value="TPP_SHCHC_synthase"/>
    <property type="match status" value="1"/>
</dbReference>
<comment type="function">
    <text evidence="7">Catalyzes the thiamine diphosphate-dependent decarboxylation of 2-oxoglutarate and the subsequent addition of the resulting succinic semialdehyde-thiamine pyrophosphate anion to isochorismate to yield 2-succinyl-5-enolpyruvyl-6-hydroxy-3-cyclohexene-1-carboxylate (SEPHCHC).</text>
</comment>
<feature type="domain" description="Menaquinone biosynthesis protein MenD middle" evidence="10">
    <location>
        <begin position="191"/>
        <end position="401"/>
    </location>
</feature>
<dbReference type="Gene3D" id="3.40.50.970">
    <property type="match status" value="2"/>
</dbReference>
<evidence type="ECO:0000313" key="11">
    <source>
        <dbReference type="EMBL" id="QAS53875.1"/>
    </source>
</evidence>
<dbReference type="InterPro" id="IPR029035">
    <property type="entry name" value="DHS-like_NAD/FAD-binding_dom"/>
</dbReference>
<keyword evidence="3 7" id="KW-0479">Metal-binding</keyword>
<evidence type="ECO:0000256" key="6">
    <source>
        <dbReference type="ARBA" id="ARBA00023211"/>
    </source>
</evidence>